<dbReference type="HOGENOM" id="CLU_1494332_0_0_11"/>
<name>E6S781_INTC7</name>
<dbReference type="EMBL" id="CP002343">
    <property type="protein sequence ID" value="ADU49015.1"/>
    <property type="molecule type" value="Genomic_DNA"/>
</dbReference>
<dbReference type="eggNOG" id="ENOG50304UD">
    <property type="taxonomic scope" value="Bacteria"/>
</dbReference>
<proteinExistence type="predicted"/>
<dbReference type="AlphaFoldDB" id="E6S781"/>
<feature type="region of interest" description="Disordered" evidence="1">
    <location>
        <begin position="35"/>
        <end position="74"/>
    </location>
</feature>
<feature type="signal peptide" evidence="2">
    <location>
        <begin position="1"/>
        <end position="22"/>
    </location>
</feature>
<organism evidence="3 4">
    <name type="scientific">Intrasporangium calvum (strain ATCC 23552 / DSM 43043 / JCM 3097 / NBRC 12989 / NCIMB 10167 / NRRL B-3866 / 7 KIP)</name>
    <dbReference type="NCBI Taxonomy" id="710696"/>
    <lineage>
        <taxon>Bacteria</taxon>
        <taxon>Bacillati</taxon>
        <taxon>Actinomycetota</taxon>
        <taxon>Actinomycetes</taxon>
        <taxon>Micrococcales</taxon>
        <taxon>Intrasporangiaceae</taxon>
        <taxon>Intrasporangium</taxon>
    </lineage>
</organism>
<feature type="compositionally biased region" description="Low complexity" evidence="1">
    <location>
        <begin position="43"/>
        <end position="67"/>
    </location>
</feature>
<evidence type="ECO:0008006" key="5">
    <source>
        <dbReference type="Google" id="ProtNLM"/>
    </source>
</evidence>
<feature type="chain" id="PRO_5003208907" description="Lipoprotein" evidence="2">
    <location>
        <begin position="23"/>
        <end position="180"/>
    </location>
</feature>
<reference evidence="3 4" key="1">
    <citation type="journal article" date="2010" name="Stand. Genomic Sci.">
        <title>Complete genome sequence of Intrasporangium calvum type strain (7 KIP).</title>
        <authorList>
            <person name="Del Rio T.G."/>
            <person name="Chertkov O."/>
            <person name="Yasawong M."/>
            <person name="Lucas S."/>
            <person name="Deshpande S."/>
            <person name="Cheng J.F."/>
            <person name="Detter C."/>
            <person name="Tapia R."/>
            <person name="Han C."/>
            <person name="Goodwin L."/>
            <person name="Pitluck S."/>
            <person name="Liolios K."/>
            <person name="Ivanova N."/>
            <person name="Mavromatis K."/>
            <person name="Pati A."/>
            <person name="Chen A."/>
            <person name="Palaniappan K."/>
            <person name="Land M."/>
            <person name="Hauser L."/>
            <person name="Chang Y.J."/>
            <person name="Jeffries C.D."/>
            <person name="Rohde M."/>
            <person name="Pukall R."/>
            <person name="Sikorski J."/>
            <person name="Goker M."/>
            <person name="Woyke T."/>
            <person name="Bristow J."/>
            <person name="Eisen J.A."/>
            <person name="Markowitz V."/>
            <person name="Hugenholtz P."/>
            <person name="Kyrpides N.C."/>
            <person name="Klenk H.P."/>
            <person name="Lapidus A."/>
        </authorList>
    </citation>
    <scope>NUCLEOTIDE SEQUENCE [LARGE SCALE GENOMIC DNA]</scope>
    <source>
        <strain evidence="4">ATCC 23552 / DSM 43043 / JCM 3097 / NBRC 12989 / 7 KIP</strain>
    </source>
</reference>
<sequence>MTKLVARAFAFGLSVALSVALAGCSTLEEALMSPGPMVTAQRSTGEPTGTPTGGPSATPTGTSPTTTAVVDQSTPEAAMESWLTALVAGEGEDVCSLMAIDGRAVSGIKGAAADCGESLTPLLSSLTELGDMFGDVEIVGATVVDDLATFEAATTKPALAAQVIHRFKAVKIKDEWFVTD</sequence>
<keyword evidence="4" id="KW-1185">Reference proteome</keyword>
<protein>
    <recommendedName>
        <fullName evidence="5">Lipoprotein</fullName>
    </recommendedName>
</protein>
<keyword evidence="2" id="KW-0732">Signal</keyword>
<accession>E6S781</accession>
<evidence type="ECO:0000256" key="1">
    <source>
        <dbReference type="SAM" id="MobiDB-lite"/>
    </source>
</evidence>
<dbReference type="OrthoDB" id="4869388at2"/>
<evidence type="ECO:0000256" key="2">
    <source>
        <dbReference type="SAM" id="SignalP"/>
    </source>
</evidence>
<dbReference type="RefSeq" id="WP_013493329.1">
    <property type="nucleotide sequence ID" value="NC_014830.1"/>
</dbReference>
<evidence type="ECO:0000313" key="3">
    <source>
        <dbReference type="EMBL" id="ADU49015.1"/>
    </source>
</evidence>
<evidence type="ECO:0000313" key="4">
    <source>
        <dbReference type="Proteomes" id="UP000008914"/>
    </source>
</evidence>
<dbReference type="KEGG" id="ica:Intca_2509"/>
<gene>
    <name evidence="3" type="ordered locus">Intca_2509</name>
</gene>
<dbReference type="Proteomes" id="UP000008914">
    <property type="component" value="Chromosome"/>
</dbReference>
<dbReference type="STRING" id="710696.Intca_2509"/>
<dbReference type="PROSITE" id="PS51257">
    <property type="entry name" value="PROKAR_LIPOPROTEIN"/>
    <property type="match status" value="1"/>
</dbReference>